<evidence type="ECO:0008006" key="3">
    <source>
        <dbReference type="Google" id="ProtNLM"/>
    </source>
</evidence>
<dbReference type="PANTHER" id="PTHR33428">
    <property type="entry name" value="CHLOROPHYLLASE-2, CHLOROPLASTIC"/>
    <property type="match status" value="1"/>
</dbReference>
<reference evidence="2" key="1">
    <citation type="submission" date="2017-09" db="EMBL/GenBank/DDBJ databases">
        <authorList>
            <person name="Zhang Y."/>
            <person name="Huang X."/>
            <person name="Liu J."/>
            <person name="Lu L."/>
            <person name="Peng K."/>
        </authorList>
    </citation>
    <scope>NUCLEOTIDE SEQUENCE [LARGE SCALE GENOMIC DNA]</scope>
    <source>
        <strain evidence="2">S-XJ-1</strain>
    </source>
</reference>
<dbReference type="EMBL" id="NTGA01000013">
    <property type="protein sequence ID" value="PAY23701.1"/>
    <property type="molecule type" value="Genomic_DNA"/>
</dbReference>
<dbReference type="Gene3D" id="3.40.50.1820">
    <property type="entry name" value="alpha/beta hydrolase"/>
    <property type="match status" value="1"/>
</dbReference>
<protein>
    <recommendedName>
        <fullName evidence="3">Alpha/beta hydrolase</fullName>
    </recommendedName>
</protein>
<comment type="caution">
    <text evidence="1">The sequence shown here is derived from an EMBL/GenBank/DDBJ whole genome shotgun (WGS) entry which is preliminary data.</text>
</comment>
<accession>A0A2A2WRB4</accession>
<proteinExistence type="predicted"/>
<dbReference type="InterPro" id="IPR029058">
    <property type="entry name" value="AB_hydrolase_fold"/>
</dbReference>
<dbReference type="SUPFAM" id="SSF53474">
    <property type="entry name" value="alpha/beta-Hydrolases"/>
    <property type="match status" value="1"/>
</dbReference>
<dbReference type="PANTHER" id="PTHR33428:SF14">
    <property type="entry name" value="CARBOXYLESTERASE TYPE B DOMAIN-CONTAINING PROTEIN"/>
    <property type="match status" value="1"/>
</dbReference>
<name>A0A2A2WRB4_9ACTN</name>
<evidence type="ECO:0000313" key="1">
    <source>
        <dbReference type="EMBL" id="PAY23701.1"/>
    </source>
</evidence>
<dbReference type="Pfam" id="PF07224">
    <property type="entry name" value="Chlorophyllase"/>
    <property type="match status" value="1"/>
</dbReference>
<dbReference type="InterPro" id="IPR017395">
    <property type="entry name" value="Chlorophyllase-like"/>
</dbReference>
<evidence type="ECO:0000313" key="2">
    <source>
        <dbReference type="Proteomes" id="UP000218810"/>
    </source>
</evidence>
<dbReference type="AlphaFoldDB" id="A0A2A2WRB4"/>
<sequence length="293" mass="30843">MAPVATKTKALLDKVNRRGPHGVDTGDLGFTGTPGAVFVPRDAPSPAPVVGFAHDWTKGPRDYTDTLKHLASWGFVVVAPATDRSPRPNHQHFADHLSAAIEDVLQAKLGRGGVRADPRRIGLAGHGLGAGVAALLASQRTDIGAVAMAFPTETVPSAADRAMTIDAPGLLLSASGGVHAEDARALHLAWRGPIVHRRLEKAIETGLVEGAPLIKYVGLADPDRRTQRTVRPLLAGYLLTTLAGDATYSVFADPEKTLKDTVTVTDAMLDEEDDDLMAGGPPLLRLFKSVTGS</sequence>
<dbReference type="Proteomes" id="UP000218810">
    <property type="component" value="Unassembled WGS sequence"/>
</dbReference>
<dbReference type="OrthoDB" id="4772420at2"/>
<organism evidence="1 2">
    <name type="scientific">Dietzia natronolimnaea</name>
    <dbReference type="NCBI Taxonomy" id="161920"/>
    <lineage>
        <taxon>Bacteria</taxon>
        <taxon>Bacillati</taxon>
        <taxon>Actinomycetota</taxon>
        <taxon>Actinomycetes</taxon>
        <taxon>Mycobacteriales</taxon>
        <taxon>Dietziaceae</taxon>
        <taxon>Dietzia</taxon>
    </lineage>
</organism>
<gene>
    <name evidence="1" type="ORF">CEY15_07365</name>
</gene>
<keyword evidence="2" id="KW-1185">Reference proteome</keyword>